<accession>A0A1I6UD55</accession>
<sequence>MKIQTSQFGEVHVLTNCPLLNSTERLEWMTEVHESFDGNEERYPLRDTPRQILSFNYVQMRKEMGDMFHMLSANLRGQWGIPLRQVKRIIPDIIDDDYIILNTADTIADLRVGFAFIASSEGGQVVEIIERGRYIITQEEIRDPETDEVIQELITEYQDGFRLAANITATNAVIYPLRICIIDGDASINAGGFWSNSSMVFRVLAEDLPEHSGDIPAQYKNNDIYFKPLLLDGDSIEITMSQHQNIVDNSIGGFQSYTHHAKAKQSKPFKSLIRSWDEFQEFRRFLFRRGGRYRPFWLPLYEQHLNILNAGTITTSLSTNTKYLVESNRDYLAVKRKNGTWTAHEITAKTGGSLTVSPAINAQRNDIQTICYMGLYRFDADQIEFQFLGAGISQVTIPILELES</sequence>
<proteinExistence type="predicted"/>
<dbReference type="RefSeq" id="WP_074946523.1">
    <property type="nucleotide sequence ID" value="NZ_FOZU01000015.1"/>
</dbReference>
<dbReference type="EMBL" id="FOZU01000015">
    <property type="protein sequence ID" value="SFS99372.1"/>
    <property type="molecule type" value="Genomic_DNA"/>
</dbReference>
<gene>
    <name evidence="1" type="ORF">SAMN05444586_101595</name>
</gene>
<keyword evidence="2" id="KW-1185">Reference proteome</keyword>
<dbReference type="AlphaFoldDB" id="A0A1I6UD55"/>
<name>A0A1I6UD55_9GAMM</name>
<evidence type="ECO:0000313" key="1">
    <source>
        <dbReference type="EMBL" id="SFS99372.1"/>
    </source>
</evidence>
<reference evidence="2" key="1">
    <citation type="submission" date="2016-10" db="EMBL/GenBank/DDBJ databases">
        <authorList>
            <person name="Varghese N."/>
            <person name="Submissions S."/>
        </authorList>
    </citation>
    <scope>NUCLEOTIDE SEQUENCE [LARGE SCALE GENOMIC DNA]</scope>
    <source>
        <strain evidence="2">ANC 5076</strain>
    </source>
</reference>
<dbReference type="Proteomes" id="UP000182827">
    <property type="component" value="Unassembled WGS sequence"/>
</dbReference>
<protein>
    <submittedName>
        <fullName evidence="1">Uncharacterized protein</fullName>
    </submittedName>
</protein>
<evidence type="ECO:0000313" key="2">
    <source>
        <dbReference type="Proteomes" id="UP000182827"/>
    </source>
</evidence>
<organism evidence="1 2">
    <name type="scientific">Acinetobacter bohemicus</name>
    <dbReference type="NCBI Taxonomy" id="1435036"/>
    <lineage>
        <taxon>Bacteria</taxon>
        <taxon>Pseudomonadati</taxon>
        <taxon>Pseudomonadota</taxon>
        <taxon>Gammaproteobacteria</taxon>
        <taxon>Moraxellales</taxon>
        <taxon>Moraxellaceae</taxon>
        <taxon>Acinetobacter</taxon>
    </lineage>
</organism>